<sequence length="2979" mass="335361">MPLASVMSSAELLPQILSQYILVTVQNFEILLILFLSLPVLKLAHQTRVRYILFAFPQIISLICCSSTLRRLKILNGCDYCSRGFYLLPPHPRFSCSCRSKHISVLQRYSIFMVCYSIIPCFAVLSGVNNDEFAVLYSVYVCQSVIHLLIVSISPLGWWHRFICSILSVLPVFCYVNVFNSLSYLIMYLISVPIVSLVIRSIIQRIDAYTEVMEYTTFNHSLLRLVMSVFRALAPSEFLYRMMPSYSQQTYKHRLSSKRQRFLERYTLRALSNFPSAKSIESIPSLHTLGPSSTPNLHAQTLYARSSPSLHSHTDCFDAHTSFHSHIFVEPEHHQLHRKSMSNFKQPSQAANRGSLVAKDRQGDRIPLKPRGSSVFPYPLCLLPLPFKSVDTETSHDQGVLYSVVPAPTLNTDLSPTLQEFGGDWINPEILKKRNPIVKYEVNVHIHERYILLCMIHVQRPVMSMLNSKTVYTLSDELNYLGVLNLLFSTLDFILSNFFSSKSCLHKLKVDTKAYYVYVDLSSHASTMFKEQIEPVYPVDVEVVNSNITKSKGACLQTILTFATMASYFAKSMGLECTSIVVYTRTVLGFFGFGHHTFEMVNPGLSLLNGILSNFYEIASNVSSTPELLQTPMRVPTNTEQPKAHAIADFMTSESDSDISVVLAACSSQVSAPVRPKTTKAINSMARPAIPRPHNTHASIKQQKHRVKSTPRPGSMRFKNREKKKQLINTDNRIFFINQVTGYNDIFSTRDFFTDIPRDIFISELIATDKFTHLLQSHSMAGNPYHSIYELLPPCYNLLPLPYKLCRSTQGLVRGARHDIICEDSCFFEVLPRPELAYILMKLLIYTLAYDIRTTQPYPVEEVLNTANYNSLCANSKASCFADISLSVLQDPMLLNFMSLESYQQNAATLYNEIIERQDTEPSRSGTPLDFQEQTTSYARDPVFSRLFPIAPESVFLPDVLLSSPSNYPLVSAKTLPSIGFLAPYTRTAMRKIITQGITRNMGTNHDNRDAIDDRSDNQLLLPIGNLKGARSIYGSCLNEDSALKMLQVSSDPSIDITIRKPATMRTNANLSKRSTLADVASEANSSFYDNKSTKNSGKRPVSPLRGNTSRISLTKFPSLTFTARNVGNLLHMKPLQMLPLSRARWRSSTVDIDSHLHLFGDQPIEMQVYDSEDSSSFTQFQGIRYSTARHHNAFSDILKRLTDFQTLEHICDIEFGPLNEDYLMFYGTARHFNNISQFSGRMSAHEYYKSILKAHTISKESIARYHEELYDSLFLLFPEATSIIPRDILLMNSKSVTRQASRSAKGLLLNRKSQSLEILSNQLSDSAKSEQKANIHLSETTTVTSEETLPADADIADLLGQEQIVSHYKKHRRKPSSHTPALFKMSSGPSKLLHSKAKNNLMKDIPHSTTTGDFTTLNTQIYNPRYLDKPVSRANLSSSSSQLLATNVTSPRHDVSKHSNDHPHSELTTLSPVPDIYGRDVVIREVHLLSSVAPSEGALSDLCYSNDESMNASGLNEVSAINESCSALSVLLSAEIIEDTQSTATKSNADDTTTEYAQSVDLVQLTMSTPTIATQSFNQPSDLSPSTADDSLSVSSSTLSIHNSSLIRTCETPEDNPSNNISRLISSPLGYPVLTNSTCCETICSSERLMDSMYETSNLTSQTTNLVQEANIALLNTYQRTDDSAAHTTSTTCSCNIMHIATSAESSLSSSSDGDSGGRRYTKSIESDDDIGSVVAIMDLSLVDDVIFRSTSIYDSDTCTQMDFQTEACYSRDLHESSGYSPFIHIKSFTKKHNDDTQNSTDLTPLSIENSLEAQALANAPDHLDCQGHVASAECVINARASTSFHNLPGNVSEEVNTHSVSFTRQMLRLPVQLLKLILSAWYFPMKRLLKANNFIFKRQLSISEEVEPYSGGKGNKPAKTSSPRMESNPSKQLSRPIFDSIPYINRLFETLQSTAMLLPVFSFILYKGTKECTFLFRLMGPNFSMPSVLFQANILLFLIQLLVLKVNVQHNDIFSWAHEHVPNLAPISFSVLKETLYTPLKSIIAVLLKVVISLTDSLSLKLQWESLRKICASMHTIAERVLYPRLPQGSEQAYFWILFNFFTGKAMSISALRSIYILIFLPTVYLIFLYYDKHAEKCQTRNMIFPLELFLYGLLIFANTYYIELLVNVQAIQVVRLFMIINVCKGELELMKSNSLTTAYTALQLFCIENSLTMHGILTKTILDFFLVLLSVMTYWFILSSVVTVPPLLLSINSTVIFTCSFFMKLFVFKVAPYIMILQVVLCLFIFKYVRPFLISYVLIMKAKVGILLNWYQSQRIFQFVISDHMFALLVKSLRMHENLSILKDRDGKINNEMAKNMGLRYYTLPNDSAESSISRAPAIYKRYKRLPTNNCGFIIQTHASIGESVTDSTALLFDNSTGNRIVSHRYLLCRLRDFICEAFTGKILQSAKLYAYGIGLLSELRDPLQEHTTICSNSARDGDASYLASSPLSHQTSENRHNIPIIADTNRHISDELNHWRMYNAAYFYDSTLKVSSHSSVRSASCQPTNSCVTHEDLRNYWKHKRKNPRQSHSELKNVFAATNEFVRGYTSYNDNRTLGMRRYAEVSPNSICMVISFSDLFLTSTSAECYKPADPSDKLTDNLDESSDDPEYLSSLTFPFRTQTNDAFYCSSIPFQIVREFMEILFLYISRFGKHIVVTSASFYRIEIHTRCDSSSLSDEMMNNILSYMNTTQLNLRSIFKSAKIMLPVAMRTLNNRYLRKLYAKDKSFPSQSSSSSVNVLLGKHHQAFDSNIGAISESMTVSMEESIAGMFGNEVNANDFTHMDVKYTKEDLCTAICLCDILALGEYMRDYFVKRVKRVLPRAYISIGIAHGLCIETVLGNYGCPFCVHGAAVSSARYIAECVQPNGIGISDAADRIHMKLKAVLERLINYDSYDLDKMKERFAGKNATVASIMSAHNLVAAYSRTCMKESYGYSVGE</sequence>
<keyword evidence="2" id="KW-0812">Transmembrane</keyword>
<protein>
    <recommendedName>
        <fullName evidence="5">Guanylate cyclase domain-containing protein</fullName>
    </recommendedName>
</protein>
<feature type="transmembrane region" description="Helical" evidence="2">
    <location>
        <begin position="2273"/>
        <end position="2289"/>
    </location>
</feature>
<dbReference type="Proteomes" id="UP000018040">
    <property type="component" value="Unassembled WGS sequence"/>
</dbReference>
<dbReference type="VEuPathDB" id="GiardiaDB:QR46_0835"/>
<evidence type="ECO:0008006" key="5">
    <source>
        <dbReference type="Google" id="ProtNLM"/>
    </source>
</evidence>
<organism evidence="3 4">
    <name type="scientific">Giardia intestinalis</name>
    <name type="common">Giardia lamblia</name>
    <dbReference type="NCBI Taxonomy" id="5741"/>
    <lineage>
        <taxon>Eukaryota</taxon>
        <taxon>Metamonada</taxon>
        <taxon>Diplomonadida</taxon>
        <taxon>Hexamitidae</taxon>
        <taxon>Giardiinae</taxon>
        <taxon>Giardia</taxon>
    </lineage>
</organism>
<dbReference type="EMBL" id="AHHH01000015">
    <property type="protein sequence ID" value="ESU44819.1"/>
    <property type="molecule type" value="Genomic_DNA"/>
</dbReference>
<feature type="region of interest" description="Disordered" evidence="1">
    <location>
        <begin position="1088"/>
        <end position="1107"/>
    </location>
</feature>
<name>V6U1T9_GIAIN</name>
<feature type="transmembrane region" description="Helical" evidence="2">
    <location>
        <begin position="2117"/>
        <end position="2133"/>
    </location>
</feature>
<keyword evidence="2" id="KW-0472">Membrane</keyword>
<feature type="transmembrane region" description="Helical" evidence="2">
    <location>
        <begin position="184"/>
        <end position="203"/>
    </location>
</feature>
<gene>
    <name evidence="3" type="ORF">GSB_151024</name>
</gene>
<feature type="transmembrane region" description="Helical" evidence="2">
    <location>
        <begin position="2223"/>
        <end position="2241"/>
    </location>
</feature>
<reference evidence="4" key="1">
    <citation type="submission" date="2012-02" db="EMBL/GenBank/DDBJ databases">
        <title>Genome sequencing of Giardia lamblia Genotypes A2 and B isolates (DH and GS) and comparative analysis with the genomes of Genotypes A1 and E (WB and Pig).</title>
        <authorList>
            <person name="Adam R."/>
            <person name="Dahlstrom E."/>
            <person name="Martens C."/>
            <person name="Bruno D."/>
            <person name="Barbian K."/>
            <person name="Porcella S.F."/>
            <person name="Nash T."/>
        </authorList>
    </citation>
    <scope>NUCLEOTIDE SEQUENCE</scope>
    <source>
        <strain evidence="4">GS</strain>
    </source>
</reference>
<dbReference type="InterPro" id="IPR029787">
    <property type="entry name" value="Nucleotide_cyclase"/>
</dbReference>
<evidence type="ECO:0000256" key="2">
    <source>
        <dbReference type="SAM" id="Phobius"/>
    </source>
</evidence>
<feature type="transmembrane region" description="Helical" evidence="2">
    <location>
        <begin position="20"/>
        <end position="41"/>
    </location>
</feature>
<dbReference type="VEuPathDB" id="GiardiaDB:GL50803_0016492"/>
<evidence type="ECO:0000313" key="4">
    <source>
        <dbReference type="Proteomes" id="UP000018040"/>
    </source>
</evidence>
<feature type="region of interest" description="Disordered" evidence="1">
    <location>
        <begin position="1439"/>
        <end position="1472"/>
    </location>
</feature>
<feature type="region of interest" description="Disordered" evidence="1">
    <location>
        <begin position="1909"/>
        <end position="1935"/>
    </location>
</feature>
<feature type="compositionally biased region" description="Basic and acidic residues" evidence="1">
    <location>
        <begin position="1452"/>
        <end position="1466"/>
    </location>
</feature>
<feature type="transmembrane region" description="Helical" evidence="2">
    <location>
        <begin position="2295"/>
        <end position="2314"/>
    </location>
</feature>
<dbReference type="VEuPathDB" id="GiardiaDB:GL50581_1288"/>
<feature type="transmembrane region" description="Helical" evidence="2">
    <location>
        <begin position="2145"/>
        <end position="2163"/>
    </location>
</feature>
<feature type="region of interest" description="Disordered" evidence="1">
    <location>
        <begin position="1371"/>
        <end position="1391"/>
    </location>
</feature>
<feature type="region of interest" description="Disordered" evidence="1">
    <location>
        <begin position="688"/>
        <end position="717"/>
    </location>
</feature>
<feature type="transmembrane region" description="Helical" evidence="2">
    <location>
        <begin position="158"/>
        <end position="178"/>
    </location>
</feature>
<dbReference type="VEuPathDB" id="GiardiaDB:DHA2_150940"/>
<feature type="transmembrane region" description="Helical" evidence="2">
    <location>
        <begin position="109"/>
        <end position="128"/>
    </location>
</feature>
<dbReference type="OrthoDB" id="10258091at2759"/>
<evidence type="ECO:0000313" key="3">
    <source>
        <dbReference type="EMBL" id="ESU44819.1"/>
    </source>
</evidence>
<comment type="caution">
    <text evidence="3">The sequence shown here is derived from an EMBL/GenBank/DDBJ whole genome shotgun (WGS) entry which is preliminary data.</text>
</comment>
<reference evidence="3 4" key="2">
    <citation type="journal article" date="2013" name="Genome Biol. Evol.">
        <title>Genome sequencing of Giardia lamblia genotypes A2 and B isolates (DH and GS) and comparative analysis with the genomes of genotypes A1 and E (WB and Pig).</title>
        <authorList>
            <person name="Adam R.D."/>
            <person name="Dahlstrom E.W."/>
            <person name="Martens C.A."/>
            <person name="Bruno D.P."/>
            <person name="Barbian K.D."/>
            <person name="Ricklefs S.M."/>
            <person name="Hernandez M.M."/>
            <person name="Narla N.P."/>
            <person name="Patel R.B."/>
            <person name="Porcella S.F."/>
            <person name="Nash T.E."/>
        </authorList>
    </citation>
    <scope>NUCLEOTIDE SEQUENCE [LARGE SCALE GENOMIC DNA]</scope>
    <source>
        <strain evidence="3 4">GS</strain>
    </source>
</reference>
<proteinExistence type="predicted"/>
<feature type="compositionally biased region" description="Polar residues" evidence="1">
    <location>
        <begin position="1920"/>
        <end position="1935"/>
    </location>
</feature>
<accession>V6U1T9</accession>
<evidence type="ECO:0000256" key="1">
    <source>
        <dbReference type="SAM" id="MobiDB-lite"/>
    </source>
</evidence>
<keyword evidence="2" id="KW-1133">Transmembrane helix</keyword>
<dbReference type="SUPFAM" id="SSF55073">
    <property type="entry name" value="Nucleotide cyclase"/>
    <property type="match status" value="1"/>
</dbReference>